<organism evidence="1 2">
    <name type="scientific">Natronorubrum tibetense GA33</name>
    <dbReference type="NCBI Taxonomy" id="1114856"/>
    <lineage>
        <taxon>Archaea</taxon>
        <taxon>Methanobacteriati</taxon>
        <taxon>Methanobacteriota</taxon>
        <taxon>Stenosarchaea group</taxon>
        <taxon>Halobacteria</taxon>
        <taxon>Halobacteriales</taxon>
        <taxon>Natrialbaceae</taxon>
        <taxon>Natronorubrum</taxon>
    </lineage>
</organism>
<dbReference type="Proteomes" id="UP000011599">
    <property type="component" value="Unassembled WGS sequence"/>
</dbReference>
<dbReference type="SUPFAM" id="SSF81301">
    <property type="entry name" value="Nucleotidyltransferase"/>
    <property type="match status" value="1"/>
</dbReference>
<dbReference type="Gene3D" id="3.30.460.40">
    <property type="match status" value="1"/>
</dbReference>
<dbReference type="eggNOG" id="arCOG05472">
    <property type="taxonomic scope" value="Archaea"/>
</dbReference>
<accession>L9VNH0</accession>
<reference evidence="1 2" key="1">
    <citation type="journal article" date="2014" name="PLoS Genet.">
        <title>Phylogenetically driven sequencing of extremely halophilic archaea reveals strategies for static and dynamic osmo-response.</title>
        <authorList>
            <person name="Becker E.A."/>
            <person name="Seitzer P.M."/>
            <person name="Tritt A."/>
            <person name="Larsen D."/>
            <person name="Krusor M."/>
            <person name="Yao A.I."/>
            <person name="Wu D."/>
            <person name="Madern D."/>
            <person name="Eisen J.A."/>
            <person name="Darling A.E."/>
            <person name="Facciotti M.T."/>
        </authorList>
    </citation>
    <scope>NUCLEOTIDE SEQUENCE [LARGE SCALE GENOMIC DNA]</scope>
    <source>
        <strain evidence="1 2">GA33</strain>
    </source>
</reference>
<dbReference type="AlphaFoldDB" id="L9VNH0"/>
<name>L9VNH0_9EURY</name>
<dbReference type="InterPro" id="IPR043519">
    <property type="entry name" value="NT_sf"/>
</dbReference>
<keyword evidence="2" id="KW-1185">Reference proteome</keyword>
<protein>
    <recommendedName>
        <fullName evidence="3">Nucleotidyltransferase family protein</fullName>
    </recommendedName>
</protein>
<proteinExistence type="predicted"/>
<sequence length="233" mass="26020">MSQEARSEALIEVLEELEDSDIGFVLVGGYAISQFETRFSTDLDLVIAPHDYDGVVNFLTERDFERTADLEVPPAETIYNREIELFKRTTGLPHPVGVDVLVNGLGCRQTEAEWSFDYLYQHSTETTISGGSRSTTARAADGEVLAAAKLHSARKTDLADVLAAIPNINLEEVEMHLHRGDNEALRDQLESAFKFIKEGGLDHRFKSMFGQSSASADDIDVLIEFLQRQQKRL</sequence>
<evidence type="ECO:0000313" key="2">
    <source>
        <dbReference type="Proteomes" id="UP000011599"/>
    </source>
</evidence>
<dbReference type="RefSeq" id="WP_006092108.1">
    <property type="nucleotide sequence ID" value="NZ_AOHW01000045.1"/>
</dbReference>
<evidence type="ECO:0008006" key="3">
    <source>
        <dbReference type="Google" id="ProtNLM"/>
    </source>
</evidence>
<dbReference type="OrthoDB" id="165795at2157"/>
<evidence type="ECO:0000313" key="1">
    <source>
        <dbReference type="EMBL" id="ELY37803.1"/>
    </source>
</evidence>
<gene>
    <name evidence="1" type="ORF">C496_19915</name>
</gene>
<dbReference type="EMBL" id="AOHW01000045">
    <property type="protein sequence ID" value="ELY37803.1"/>
    <property type="molecule type" value="Genomic_DNA"/>
</dbReference>
<comment type="caution">
    <text evidence="1">The sequence shown here is derived from an EMBL/GenBank/DDBJ whole genome shotgun (WGS) entry which is preliminary data.</text>
</comment>